<evidence type="ECO:0000256" key="6">
    <source>
        <dbReference type="ARBA" id="ARBA00023268"/>
    </source>
</evidence>
<keyword evidence="14" id="KW-1185">Reference proteome</keyword>
<feature type="region of interest" description="Disordered" evidence="9">
    <location>
        <begin position="2599"/>
        <end position="2626"/>
    </location>
</feature>
<dbReference type="InterPro" id="IPR050091">
    <property type="entry name" value="PKS_NRPS_Biosynth_Enz"/>
</dbReference>
<dbReference type="InterPro" id="IPR016035">
    <property type="entry name" value="Acyl_Trfase/lysoPLipase"/>
</dbReference>
<dbReference type="CDD" id="cd05195">
    <property type="entry name" value="enoyl_red"/>
    <property type="match status" value="1"/>
</dbReference>
<dbReference type="Pfam" id="PF14765">
    <property type="entry name" value="PS-DH"/>
    <property type="match status" value="1"/>
</dbReference>
<dbReference type="InterPro" id="IPR014030">
    <property type="entry name" value="Ketoacyl_synth_N"/>
</dbReference>
<dbReference type="PROSITE" id="PS52019">
    <property type="entry name" value="PKS_MFAS_DH"/>
    <property type="match status" value="1"/>
</dbReference>
<dbReference type="CDD" id="cd00833">
    <property type="entry name" value="PKS"/>
    <property type="match status" value="1"/>
</dbReference>
<evidence type="ECO:0000259" key="11">
    <source>
        <dbReference type="PROSITE" id="PS52004"/>
    </source>
</evidence>
<dbReference type="InterPro" id="IPR020806">
    <property type="entry name" value="PKS_PP-bd"/>
</dbReference>
<dbReference type="Pfam" id="PF13602">
    <property type="entry name" value="ADH_zinc_N_2"/>
    <property type="match status" value="1"/>
</dbReference>
<dbReference type="SUPFAM" id="SSF53901">
    <property type="entry name" value="Thiolase-like"/>
    <property type="match status" value="1"/>
</dbReference>
<evidence type="ECO:0008006" key="15">
    <source>
        <dbReference type="Google" id="ProtNLM"/>
    </source>
</evidence>
<dbReference type="InterPro" id="IPR020807">
    <property type="entry name" value="PKS_DH"/>
</dbReference>
<dbReference type="InterPro" id="IPR016036">
    <property type="entry name" value="Malonyl_transacylase_ACP-bd"/>
</dbReference>
<dbReference type="InterPro" id="IPR029063">
    <property type="entry name" value="SAM-dependent_MTases_sf"/>
</dbReference>
<feature type="region of interest" description="N-terminal hotdog fold" evidence="8">
    <location>
        <begin position="981"/>
        <end position="1111"/>
    </location>
</feature>
<dbReference type="SMART" id="SM00823">
    <property type="entry name" value="PKS_PP"/>
    <property type="match status" value="1"/>
</dbReference>
<evidence type="ECO:0000256" key="3">
    <source>
        <dbReference type="ARBA" id="ARBA00022679"/>
    </source>
</evidence>
<dbReference type="InterPro" id="IPR042104">
    <property type="entry name" value="PKS_dehydratase_sf"/>
</dbReference>
<dbReference type="SUPFAM" id="SSF55048">
    <property type="entry name" value="Probable ACP-binding domain of malonyl-CoA ACP transacylase"/>
    <property type="match status" value="1"/>
</dbReference>
<dbReference type="InterPro" id="IPR020841">
    <property type="entry name" value="PKS_Beta-ketoAc_synthase_dom"/>
</dbReference>
<dbReference type="SMART" id="SM01294">
    <property type="entry name" value="PKS_PP_betabranch"/>
    <property type="match status" value="1"/>
</dbReference>
<dbReference type="InterPro" id="IPR036736">
    <property type="entry name" value="ACP-like_sf"/>
</dbReference>
<dbReference type="Gene3D" id="3.90.180.10">
    <property type="entry name" value="Medium-chain alcohol dehydrogenases, catalytic domain"/>
    <property type="match status" value="1"/>
</dbReference>
<feature type="domain" description="Ketosynthase family 3 (KS3)" evidence="11">
    <location>
        <begin position="5"/>
        <end position="434"/>
    </location>
</feature>
<dbReference type="PROSITE" id="PS00606">
    <property type="entry name" value="KS3_1"/>
    <property type="match status" value="1"/>
</dbReference>
<evidence type="ECO:0000259" key="10">
    <source>
        <dbReference type="PROSITE" id="PS50075"/>
    </source>
</evidence>
<name>A0ABR1TFL6_9PEZI</name>
<dbReference type="SUPFAM" id="SSF52151">
    <property type="entry name" value="FabD/lysophospholipase-like"/>
    <property type="match status" value="1"/>
</dbReference>
<evidence type="ECO:0000256" key="9">
    <source>
        <dbReference type="SAM" id="MobiDB-lite"/>
    </source>
</evidence>
<dbReference type="InterPro" id="IPR032821">
    <property type="entry name" value="PKS_assoc"/>
</dbReference>
<dbReference type="SMART" id="SM00826">
    <property type="entry name" value="PKS_DH"/>
    <property type="match status" value="1"/>
</dbReference>
<dbReference type="Gene3D" id="3.40.47.10">
    <property type="match status" value="1"/>
</dbReference>
<sequence length="2626" mass="289213">MPEPLMPIAIVGIAGRFPGDAENPERLWDMVCEGRNALTKVPSSRFNSDAFCHPHGERQGTTNVDKAHFMNHDISAFDAPFFNLRPKEVKAMDPQQRMALECTYEALENGKSISENHKEQVSGSNTSCYIGYFTRDYGEMLSSDRYNLPIYQPTGNGNAIMSNRISWYFNMKGPSITIDTACSSSLVALHLACQSLRTGESTMSVVGGTNLILLPDMMGAMASMQFLSPDGKSQAFDEKANGYARGEGAAFCILKPLELAITNGDVIRGVIRNSAVNQDGYTNGITLPSCDAQQALIRKVYADAGLSLAHTGYVEAHGTGTPAGDPLEAEALGKTFGQARRRDDPVYIGSIKSNVGHLEGGSGLAQVIKAVKMLEHGMIPASLHYEKPNPKIHMNEWNLRVPTELTPWPDAGLRRISINSFGYGGTNAHVIIDDACSYMKANQLAGNHNVQTAVESSPVVSHDSGMSLGEVIDPMALENALVRWEAEPVRATPSTPSLLPLSSNDLEGIDRTRQAFSKCLRSKLDEHKARQTSEIFDRLVCTLTARRSRLPWKSFVVASSLEGAISALEGPIPKPLRSTDGEKIPPLVFVFTGQGAQWYAMGRELLHNPVFRERICEADLYFKSLGASWSLKSELQQDSENTRLGLAHIGQPACTALQVALVDLLYQWSIFPDAVIGHSSGEIAAAYAKKAITRQDAWSVAYYRGHLASHVGLTGAMMATGLGYDDAAAYTDRHVPGRVVVGCVNSPQSTTLSGDAEAIEKLESIIKGDGHFTRKLENVDVAYHSDHMRVVAETYRQALAHVSPLPEDPRGIKMFSSLHSKVVSSDMLGPDYWVDNMVSPVNFLGGMQALMKSQVITKNRRRNNQKGPAPTIIELGPHGALQGPLHQIFACGSDNSASVKELNYQSILERGKCATETTLTLAGKLFQLGYPIDIEAVNGPTATAGTPFLVDLPPFSWNHNSKYWYESPASRAHRFRKHPRTDLLGYQTLDLLDHEPRFRNILRGSEVPWMRQHKVHGTTLYPATGMLVMAIEAMRQKFGPGREIEGYELRDVLIGKALIVPEVDDEGRVETMLTVRPSQKSSAWQEFQLYSLRESWERNCSGLMRIRYKSSGNSAFASEDEILASKYRKENERITKEYSRYQKPQQFYSNLESTGLQYGPVFQGLVSIEKGDYQSVCTIRIPDTKSTMRHNFEYPHVIHPATLDSVIQMNFLSCSAVNKDTSESMVPTAIGRVYVSANMPTEPGIKLPGFSCAEKVESGEGKDLMVLGQDTQWSKPLVIVEDLQATALPSPIVSRNLRKPISDFHWELDVTLLNSGRIKKLCQDRVDSRGTADKILSVELDLERACSIIIRRVMAEITPEEAGSLVGRFKLYWDYMNQCHEKGLRGELWHQTPALNRGLGVNMNSETEDEFLTRVSRATADGAALVEHGRHLPRILRGEVGPHEILMKDNLLYDFYQHGLGEEQGAEVAYYVDLMAHKNPNMKILEVGAGTAGTTVAMLQTLGGIDGTSPRFDSYMFTDMSTGYFEKARQKLAPWLSSLQFALLDIEEDPEELQFEPYSYDLVFAFEVLHATRNIKQTLANVRKLLKPGGKLILTEITNAAQKMRFHMTVGSFEGWWYGEEDGRHGGPTLSIREWDNAMKATGFTGVDFDFGDYPDEHDLSTSLIVTTASHDSVESNSLEALVILPNQHDEEVLAFKDQLSELLVNRGCKVLVRQLHETTDLELKNRSSLVLLDASKREGCLPSISKQDWEALQHIILSSRDTIYVTRGGAVESQNPSANLMTGLARSIRSENFDCRLTTLDLDYESPLDTQATVSAVCQVFIKACNAKNGEAFDWEVAVRKGLPMVPRAVLGKEMNDVLTELNVPPEPREMPFHQEGRPLTLAVGKPGRLDTLHFREDPRTAAQVPLGETEVEIEIKAVGLNFKDIIVAMGHLEQSALGLDCSGIVRRIGSGVTQVGVGHVVMTWKMGALGNRVRAEESMVQLVPQGMDLVTAASLPLVYSTAHYALSDIARLRRGETVLIHGAAGGVGQASIILAEHIGAQVFVTVSSEEKKQLLIKEYGIAEENIFDSRDTQFAAGVLRMTKDKGVDVVLNSLAGESLRLSWHCIARFGRFVELGKMDIVGNTGLDMKPFLRNVSFHGVDMIDLRNYDVATTSRVFSEVRDLLDKRIIRPVHPITPYPMSQVEEAFRLMQTSKHTGKIVMEVHEDDIVMATPPPLTAPVRFQPNATYVIAGGSGGLGRCIAEWMVTSGAKNVLLLSRSGDRKPNVSKLLCRLREQGARAAAFECDVGDESQLLACLARCQSESWPKIRGVIQGAMVLRDKVYKNMTHELFLGAVKPKVHGSWNLHKHMPQDMDFFVLLSSSSGVGGQPAQGNYSAGNTYQDALAHHRRGRGLPACSIDIAAVQGVGFLAEETTTDRVHENMRNVIFSTIREHELLAILQAAIMGQSVVGKDTPAQIITGFPTGGMMAQAKREFPAFLDRAKFGHLMRIDTHHIVQGLQKDDSGQKLRAELARATSLDRAVEIVTAALVEKLARLLNVAPEDIDASKSASSLGLDSLVGTEFRSWINQEIQTEITDLDLHENIPISSLARKVATRSKAVPEAAKPQGGIVSTSDDTGGDNMLDV</sequence>
<keyword evidence="1" id="KW-0596">Phosphopantetheine</keyword>
<dbReference type="InterPro" id="IPR018201">
    <property type="entry name" value="Ketoacyl_synth_AS"/>
</dbReference>
<dbReference type="InterPro" id="IPR013217">
    <property type="entry name" value="Methyltransf_12"/>
</dbReference>
<evidence type="ECO:0000256" key="5">
    <source>
        <dbReference type="ARBA" id="ARBA00023002"/>
    </source>
</evidence>
<dbReference type="InterPro" id="IPR016039">
    <property type="entry name" value="Thiolase-like"/>
</dbReference>
<keyword evidence="5" id="KW-0560">Oxidoreductase</keyword>
<dbReference type="Pfam" id="PF00550">
    <property type="entry name" value="PP-binding"/>
    <property type="match status" value="1"/>
</dbReference>
<dbReference type="InterPro" id="IPR013968">
    <property type="entry name" value="PKS_KR"/>
</dbReference>
<dbReference type="Gene3D" id="3.40.50.720">
    <property type="entry name" value="NAD(P)-binding Rossmann-like Domain"/>
    <property type="match status" value="2"/>
</dbReference>
<evidence type="ECO:0000256" key="7">
    <source>
        <dbReference type="ARBA" id="ARBA00023315"/>
    </source>
</evidence>
<dbReference type="InterPro" id="IPR014043">
    <property type="entry name" value="Acyl_transferase_dom"/>
</dbReference>
<gene>
    <name evidence="13" type="ORF">PG993_005446</name>
</gene>
<dbReference type="SMART" id="SM00827">
    <property type="entry name" value="PKS_AT"/>
    <property type="match status" value="1"/>
</dbReference>
<feature type="region of interest" description="C-terminal hotdog fold" evidence="8">
    <location>
        <begin position="1139"/>
        <end position="1294"/>
    </location>
</feature>
<dbReference type="SMART" id="SM00825">
    <property type="entry name" value="PKS_KS"/>
    <property type="match status" value="1"/>
</dbReference>
<dbReference type="Gene3D" id="3.40.50.150">
    <property type="entry name" value="Vaccinia Virus protein VP39"/>
    <property type="match status" value="1"/>
</dbReference>
<evidence type="ECO:0000256" key="2">
    <source>
        <dbReference type="ARBA" id="ARBA00022553"/>
    </source>
</evidence>
<dbReference type="Pfam" id="PF02801">
    <property type="entry name" value="Ketoacyl-synt_C"/>
    <property type="match status" value="1"/>
</dbReference>
<dbReference type="Proteomes" id="UP001444661">
    <property type="component" value="Unassembled WGS sequence"/>
</dbReference>
<evidence type="ECO:0000256" key="1">
    <source>
        <dbReference type="ARBA" id="ARBA00022450"/>
    </source>
</evidence>
<dbReference type="InterPro" id="IPR056501">
    <property type="entry name" value="NAD-bd_HRPKS_sdrA"/>
</dbReference>
<evidence type="ECO:0000256" key="4">
    <source>
        <dbReference type="ARBA" id="ARBA00022857"/>
    </source>
</evidence>
<dbReference type="CDD" id="cd02440">
    <property type="entry name" value="AdoMet_MTases"/>
    <property type="match status" value="1"/>
</dbReference>
<dbReference type="PANTHER" id="PTHR43775">
    <property type="entry name" value="FATTY ACID SYNTHASE"/>
    <property type="match status" value="1"/>
</dbReference>
<dbReference type="SUPFAM" id="SSF51735">
    <property type="entry name" value="NAD(P)-binding Rossmann-fold domains"/>
    <property type="match status" value="2"/>
</dbReference>
<dbReference type="InterPro" id="IPR057326">
    <property type="entry name" value="KR_dom"/>
</dbReference>
<dbReference type="InterPro" id="IPR014031">
    <property type="entry name" value="Ketoacyl_synth_C"/>
</dbReference>
<dbReference type="Gene3D" id="1.10.1200.10">
    <property type="entry name" value="ACP-like"/>
    <property type="match status" value="1"/>
</dbReference>
<dbReference type="InterPro" id="IPR036291">
    <property type="entry name" value="NAD(P)-bd_dom_sf"/>
</dbReference>
<feature type="domain" description="PKS/mFAS DH" evidence="12">
    <location>
        <begin position="981"/>
        <end position="1294"/>
    </location>
</feature>
<feature type="active site" description="Proton donor; for dehydratase activity" evidence="8">
    <location>
        <position position="1204"/>
    </location>
</feature>
<dbReference type="Pfam" id="PF08242">
    <property type="entry name" value="Methyltransf_12"/>
    <property type="match status" value="1"/>
</dbReference>
<dbReference type="SMART" id="SM00829">
    <property type="entry name" value="PKS_ER"/>
    <property type="match status" value="1"/>
</dbReference>
<comment type="caution">
    <text evidence="13">The sequence shown here is derived from an EMBL/GenBank/DDBJ whole genome shotgun (WGS) entry which is preliminary data.</text>
</comment>
<dbReference type="Pfam" id="PF00698">
    <property type="entry name" value="Acyl_transf_1"/>
    <property type="match status" value="1"/>
</dbReference>
<dbReference type="InterPro" id="IPR001227">
    <property type="entry name" value="Ac_transferase_dom_sf"/>
</dbReference>
<keyword evidence="7" id="KW-0012">Acyltransferase</keyword>
<keyword evidence="2" id="KW-0597">Phosphoprotein</keyword>
<proteinExistence type="predicted"/>
<dbReference type="InterPro" id="IPR020843">
    <property type="entry name" value="ER"/>
</dbReference>
<dbReference type="PANTHER" id="PTHR43775:SF29">
    <property type="entry name" value="ASPERFURANONE POLYKETIDE SYNTHASE AFOG-RELATED"/>
    <property type="match status" value="1"/>
</dbReference>
<evidence type="ECO:0000259" key="12">
    <source>
        <dbReference type="PROSITE" id="PS52019"/>
    </source>
</evidence>
<dbReference type="EMBL" id="JAQQWK010000003">
    <property type="protein sequence ID" value="KAK8045422.1"/>
    <property type="molecule type" value="Genomic_DNA"/>
</dbReference>
<keyword evidence="4" id="KW-0521">NADP</keyword>
<dbReference type="InterPro" id="IPR011032">
    <property type="entry name" value="GroES-like_sf"/>
</dbReference>
<dbReference type="Pfam" id="PF08659">
    <property type="entry name" value="KR"/>
    <property type="match status" value="1"/>
</dbReference>
<dbReference type="Pfam" id="PF21089">
    <property type="entry name" value="PKS_DH_N"/>
    <property type="match status" value="1"/>
</dbReference>
<keyword evidence="6" id="KW-0511">Multifunctional enzyme</keyword>
<dbReference type="PROSITE" id="PS50075">
    <property type="entry name" value="CARRIER"/>
    <property type="match status" value="1"/>
</dbReference>
<dbReference type="InterPro" id="IPR049900">
    <property type="entry name" value="PKS_mFAS_DH"/>
</dbReference>
<dbReference type="Pfam" id="PF23114">
    <property type="entry name" value="NAD-bd_HRPKS_sdrA"/>
    <property type="match status" value="1"/>
</dbReference>
<keyword evidence="3" id="KW-0808">Transferase</keyword>
<protein>
    <recommendedName>
        <fullName evidence="15">Polyketide synthase</fullName>
    </recommendedName>
</protein>
<organism evidence="13 14">
    <name type="scientific">Apiospora rasikravindrae</name>
    <dbReference type="NCBI Taxonomy" id="990691"/>
    <lineage>
        <taxon>Eukaryota</taxon>
        <taxon>Fungi</taxon>
        <taxon>Dikarya</taxon>
        <taxon>Ascomycota</taxon>
        <taxon>Pezizomycotina</taxon>
        <taxon>Sordariomycetes</taxon>
        <taxon>Xylariomycetidae</taxon>
        <taxon>Amphisphaeriales</taxon>
        <taxon>Apiosporaceae</taxon>
        <taxon>Apiospora</taxon>
    </lineage>
</organism>
<accession>A0ABR1TFL6</accession>
<dbReference type="Pfam" id="PF08240">
    <property type="entry name" value="ADH_N"/>
    <property type="match status" value="1"/>
</dbReference>
<dbReference type="Gene3D" id="3.10.129.110">
    <property type="entry name" value="Polyketide synthase dehydratase"/>
    <property type="match status" value="1"/>
</dbReference>
<dbReference type="SMART" id="SM00822">
    <property type="entry name" value="PKS_KR"/>
    <property type="match status" value="1"/>
</dbReference>
<dbReference type="PROSITE" id="PS52004">
    <property type="entry name" value="KS3_2"/>
    <property type="match status" value="1"/>
</dbReference>
<dbReference type="InterPro" id="IPR013154">
    <property type="entry name" value="ADH-like_N"/>
</dbReference>
<dbReference type="Pfam" id="PF16197">
    <property type="entry name" value="KAsynt_C_assoc"/>
    <property type="match status" value="1"/>
</dbReference>
<evidence type="ECO:0000313" key="14">
    <source>
        <dbReference type="Proteomes" id="UP001444661"/>
    </source>
</evidence>
<evidence type="ECO:0000313" key="13">
    <source>
        <dbReference type="EMBL" id="KAK8045422.1"/>
    </source>
</evidence>
<feature type="active site" description="Proton acceptor; for dehydratase activity" evidence="8">
    <location>
        <position position="1013"/>
    </location>
</feature>
<dbReference type="InterPro" id="IPR009081">
    <property type="entry name" value="PP-bd_ACP"/>
</dbReference>
<dbReference type="SUPFAM" id="SSF50129">
    <property type="entry name" value="GroES-like"/>
    <property type="match status" value="1"/>
</dbReference>
<dbReference type="Pfam" id="PF00109">
    <property type="entry name" value="ketoacyl-synt"/>
    <property type="match status" value="1"/>
</dbReference>
<evidence type="ECO:0000256" key="8">
    <source>
        <dbReference type="PROSITE-ProRule" id="PRU01363"/>
    </source>
</evidence>
<feature type="domain" description="Carrier" evidence="10">
    <location>
        <begin position="2521"/>
        <end position="2598"/>
    </location>
</feature>
<reference evidence="13 14" key="1">
    <citation type="submission" date="2023-01" db="EMBL/GenBank/DDBJ databases">
        <title>Analysis of 21 Apiospora genomes using comparative genomics revels a genus with tremendous synthesis potential of carbohydrate active enzymes and secondary metabolites.</title>
        <authorList>
            <person name="Sorensen T."/>
        </authorList>
    </citation>
    <scope>NUCLEOTIDE SEQUENCE [LARGE SCALE GENOMIC DNA]</scope>
    <source>
        <strain evidence="13 14">CBS 33761</strain>
    </source>
</reference>
<dbReference type="SUPFAM" id="SSF53335">
    <property type="entry name" value="S-adenosyl-L-methionine-dependent methyltransferases"/>
    <property type="match status" value="1"/>
</dbReference>
<dbReference type="SUPFAM" id="SSF47336">
    <property type="entry name" value="ACP-like"/>
    <property type="match status" value="1"/>
</dbReference>
<dbReference type="InterPro" id="IPR049551">
    <property type="entry name" value="PKS_DH_C"/>
</dbReference>
<dbReference type="InterPro" id="IPR049552">
    <property type="entry name" value="PKS_DH_N"/>
</dbReference>
<dbReference type="Gene3D" id="3.40.366.10">
    <property type="entry name" value="Malonyl-Coenzyme A Acyl Carrier Protein, domain 2"/>
    <property type="match status" value="1"/>
</dbReference>